<evidence type="ECO:0000313" key="5">
    <source>
        <dbReference type="EMBL" id="GBM52377.1"/>
    </source>
</evidence>
<dbReference type="EMBL" id="BGPR01177692">
    <property type="protein sequence ID" value="GBM52265.1"/>
    <property type="molecule type" value="Genomic_DNA"/>
</dbReference>
<proteinExistence type="predicted"/>
<protein>
    <submittedName>
        <fullName evidence="5">Uncharacterized protein</fullName>
    </submittedName>
</protein>
<organism evidence="5 6">
    <name type="scientific">Araneus ventricosus</name>
    <name type="common">Orbweaver spider</name>
    <name type="synonym">Epeira ventricosa</name>
    <dbReference type="NCBI Taxonomy" id="182803"/>
    <lineage>
        <taxon>Eukaryota</taxon>
        <taxon>Metazoa</taxon>
        <taxon>Ecdysozoa</taxon>
        <taxon>Arthropoda</taxon>
        <taxon>Chelicerata</taxon>
        <taxon>Arachnida</taxon>
        <taxon>Araneae</taxon>
        <taxon>Araneomorphae</taxon>
        <taxon>Entelegynae</taxon>
        <taxon>Araneoidea</taxon>
        <taxon>Araneidae</taxon>
        <taxon>Araneus</taxon>
    </lineage>
</organism>
<reference evidence="5 6" key="1">
    <citation type="journal article" date="2019" name="Sci. Rep.">
        <title>Orb-weaving spider Araneus ventricosus genome elucidates the spidroin gene catalogue.</title>
        <authorList>
            <person name="Kono N."/>
            <person name="Nakamura H."/>
            <person name="Ohtoshi R."/>
            <person name="Moran D.A.P."/>
            <person name="Shinohara A."/>
            <person name="Yoshida Y."/>
            <person name="Fujiwara M."/>
            <person name="Mori M."/>
            <person name="Tomita M."/>
            <person name="Arakawa K."/>
        </authorList>
    </citation>
    <scope>NUCLEOTIDE SEQUENCE [LARGE SCALE GENOMIC DNA]</scope>
</reference>
<evidence type="ECO:0000313" key="4">
    <source>
        <dbReference type="EMBL" id="GBM52368.1"/>
    </source>
</evidence>
<dbReference type="EMBL" id="BGPR01177722">
    <property type="protein sequence ID" value="GBM52368.1"/>
    <property type="molecule type" value="Genomic_DNA"/>
</dbReference>
<dbReference type="OrthoDB" id="6417973at2759"/>
<evidence type="ECO:0000256" key="1">
    <source>
        <dbReference type="SAM" id="SignalP"/>
    </source>
</evidence>
<dbReference type="EMBL" id="BGPR01177724">
    <property type="protein sequence ID" value="GBM52377.1"/>
    <property type="molecule type" value="Genomic_DNA"/>
</dbReference>
<evidence type="ECO:0000313" key="6">
    <source>
        <dbReference type="Proteomes" id="UP000499080"/>
    </source>
</evidence>
<keyword evidence="6" id="KW-1185">Reference proteome</keyword>
<gene>
    <name evidence="3" type="ORF">AVEN_16708_1</name>
    <name evidence="4" type="ORF">AVEN_208169_1</name>
    <name evidence="5" type="ORF">AVEN_213732_1</name>
    <name evidence="2" type="ORF">AVEN_8419_1</name>
</gene>
<evidence type="ECO:0000313" key="3">
    <source>
        <dbReference type="EMBL" id="GBM52265.1"/>
    </source>
</evidence>
<comment type="caution">
    <text evidence="5">The sequence shown here is derived from an EMBL/GenBank/DDBJ whole genome shotgun (WGS) entry which is preliminary data.</text>
</comment>
<dbReference type="Proteomes" id="UP000499080">
    <property type="component" value="Unassembled WGS sequence"/>
</dbReference>
<evidence type="ECO:0000313" key="2">
    <source>
        <dbReference type="EMBL" id="GBM52219.1"/>
    </source>
</evidence>
<keyword evidence="1" id="KW-0732">Signal</keyword>
<name>A0A4Y2GGT3_ARAVE</name>
<sequence length="98" mass="11552">MIMYLLTILHIIYPCRSRILFAGCFLEDINRNCGIRARHATLEYLHRSNFVNGSCPLSYRITLLPDIDKFNLTEEQKTFAISKLERMKVSDEVRMIRI</sequence>
<accession>A0A4Y2GGT3</accession>
<dbReference type="AlphaFoldDB" id="A0A4Y2GGT3"/>
<feature type="chain" id="PRO_5036362086" evidence="1">
    <location>
        <begin position="18"/>
        <end position="98"/>
    </location>
</feature>
<dbReference type="EMBL" id="BGPR01177676">
    <property type="protein sequence ID" value="GBM52219.1"/>
    <property type="molecule type" value="Genomic_DNA"/>
</dbReference>
<feature type="signal peptide" evidence="1">
    <location>
        <begin position="1"/>
        <end position="17"/>
    </location>
</feature>